<dbReference type="HOGENOM" id="CLU_2171270_0_0_1"/>
<protein>
    <submittedName>
        <fullName evidence="1">Uncharacterized protein</fullName>
    </submittedName>
</protein>
<evidence type="ECO:0000313" key="1">
    <source>
        <dbReference type="EMBL" id="KDR81065.1"/>
    </source>
</evidence>
<sequence>MFRDSWPVFVLSNNEEPVKFVLFRTDEGLKLRKHHFSEEKMWCTRSWQLRRTDPRQETMLLVNSLRLRILAVLMTNPLTNSSTVTSIGYDCPSRCTRVYWYASYCCYTCK</sequence>
<reference evidence="2" key="1">
    <citation type="journal article" date="2014" name="Proc. Natl. Acad. Sci. U.S.A.">
        <title>Extensive sampling of basidiomycete genomes demonstrates inadequacy of the white-rot/brown-rot paradigm for wood decay fungi.</title>
        <authorList>
            <person name="Riley R."/>
            <person name="Salamov A.A."/>
            <person name="Brown D.W."/>
            <person name="Nagy L.G."/>
            <person name="Floudas D."/>
            <person name="Held B.W."/>
            <person name="Levasseur A."/>
            <person name="Lombard V."/>
            <person name="Morin E."/>
            <person name="Otillar R."/>
            <person name="Lindquist E.A."/>
            <person name="Sun H."/>
            <person name="LaButti K.M."/>
            <person name="Schmutz J."/>
            <person name="Jabbour D."/>
            <person name="Luo H."/>
            <person name="Baker S.E."/>
            <person name="Pisabarro A.G."/>
            <person name="Walton J.D."/>
            <person name="Blanchette R.A."/>
            <person name="Henrissat B."/>
            <person name="Martin F."/>
            <person name="Cullen D."/>
            <person name="Hibbett D.S."/>
            <person name="Grigoriev I.V."/>
        </authorList>
    </citation>
    <scope>NUCLEOTIDE SEQUENCE [LARGE SCALE GENOMIC DNA]</scope>
    <source>
        <strain evidence="2">CBS 339.88</strain>
    </source>
</reference>
<evidence type="ECO:0000313" key="2">
    <source>
        <dbReference type="Proteomes" id="UP000027222"/>
    </source>
</evidence>
<dbReference type="EMBL" id="KL142371">
    <property type="protein sequence ID" value="KDR81065.1"/>
    <property type="molecule type" value="Genomic_DNA"/>
</dbReference>
<dbReference type="AlphaFoldDB" id="A0A067TCY4"/>
<keyword evidence="2" id="KW-1185">Reference proteome</keyword>
<name>A0A067TCY4_GALM3</name>
<gene>
    <name evidence="1" type="ORF">GALMADRAFT_1121728</name>
</gene>
<organism evidence="1 2">
    <name type="scientific">Galerina marginata (strain CBS 339.88)</name>
    <dbReference type="NCBI Taxonomy" id="685588"/>
    <lineage>
        <taxon>Eukaryota</taxon>
        <taxon>Fungi</taxon>
        <taxon>Dikarya</taxon>
        <taxon>Basidiomycota</taxon>
        <taxon>Agaricomycotina</taxon>
        <taxon>Agaricomycetes</taxon>
        <taxon>Agaricomycetidae</taxon>
        <taxon>Agaricales</taxon>
        <taxon>Agaricineae</taxon>
        <taxon>Strophariaceae</taxon>
        <taxon>Galerina</taxon>
    </lineage>
</organism>
<proteinExistence type="predicted"/>
<dbReference type="Proteomes" id="UP000027222">
    <property type="component" value="Unassembled WGS sequence"/>
</dbReference>
<accession>A0A067TCY4</accession>